<reference evidence="1" key="1">
    <citation type="journal article" date="2020" name="Stud. Mycol.">
        <title>101 Dothideomycetes genomes: a test case for predicting lifestyles and emergence of pathogens.</title>
        <authorList>
            <person name="Haridas S."/>
            <person name="Albert R."/>
            <person name="Binder M."/>
            <person name="Bloem J."/>
            <person name="Labutti K."/>
            <person name="Salamov A."/>
            <person name="Andreopoulos B."/>
            <person name="Baker S."/>
            <person name="Barry K."/>
            <person name="Bills G."/>
            <person name="Bluhm B."/>
            <person name="Cannon C."/>
            <person name="Castanera R."/>
            <person name="Culley D."/>
            <person name="Daum C."/>
            <person name="Ezra D."/>
            <person name="Gonzalez J."/>
            <person name="Henrissat B."/>
            <person name="Kuo A."/>
            <person name="Liang C."/>
            <person name="Lipzen A."/>
            <person name="Lutzoni F."/>
            <person name="Magnuson J."/>
            <person name="Mondo S."/>
            <person name="Nolan M."/>
            <person name="Ohm R."/>
            <person name="Pangilinan J."/>
            <person name="Park H.-J."/>
            <person name="Ramirez L."/>
            <person name="Alfaro M."/>
            <person name="Sun H."/>
            <person name="Tritt A."/>
            <person name="Yoshinaga Y."/>
            <person name="Zwiers L.-H."/>
            <person name="Turgeon B."/>
            <person name="Goodwin S."/>
            <person name="Spatafora J."/>
            <person name="Crous P."/>
            <person name="Grigoriev I."/>
        </authorList>
    </citation>
    <scope>NUCLEOTIDE SEQUENCE</scope>
    <source>
        <strain evidence="1">CBS 161.51</strain>
    </source>
</reference>
<evidence type="ECO:0000313" key="2">
    <source>
        <dbReference type="Proteomes" id="UP000800038"/>
    </source>
</evidence>
<sequence length="243" mass="27767">MRNVSRSSAHRRAGFLDLAGELRNQIYELVMINDENDIGITELVHYPRSQYQPQAYSYRGLVHVSRQVREEFFPLYQTRIVYVEIDVRDVARFVDTFYDLENAQALAQATGSIEISLDRNPRPFDADVKEVDLLPLLRLLILAPNVHARFVATKFIREEGMPQIIHDLGILLRMPKVVKVGMRHHLLYTINRLVLSPLPSPKLDAPVPELRILLSSEASPRAELIRVTGLSNLQAVSVVMQYS</sequence>
<dbReference type="OrthoDB" id="4133832at2759"/>
<dbReference type="Proteomes" id="UP000800038">
    <property type="component" value="Unassembled WGS sequence"/>
</dbReference>
<organism evidence="1 2">
    <name type="scientific">Clathrospora elynae</name>
    <dbReference type="NCBI Taxonomy" id="706981"/>
    <lineage>
        <taxon>Eukaryota</taxon>
        <taxon>Fungi</taxon>
        <taxon>Dikarya</taxon>
        <taxon>Ascomycota</taxon>
        <taxon>Pezizomycotina</taxon>
        <taxon>Dothideomycetes</taxon>
        <taxon>Pleosporomycetidae</taxon>
        <taxon>Pleosporales</taxon>
        <taxon>Diademaceae</taxon>
        <taxon>Clathrospora</taxon>
    </lineage>
</organism>
<keyword evidence="2" id="KW-1185">Reference proteome</keyword>
<evidence type="ECO:0008006" key="3">
    <source>
        <dbReference type="Google" id="ProtNLM"/>
    </source>
</evidence>
<dbReference type="EMBL" id="ML976334">
    <property type="protein sequence ID" value="KAF1934974.1"/>
    <property type="molecule type" value="Genomic_DNA"/>
</dbReference>
<dbReference type="AlphaFoldDB" id="A0A6A5S660"/>
<gene>
    <name evidence="1" type="ORF">EJ02DRAFT_460776</name>
</gene>
<name>A0A6A5S660_9PLEO</name>
<evidence type="ECO:0000313" key="1">
    <source>
        <dbReference type="EMBL" id="KAF1934974.1"/>
    </source>
</evidence>
<proteinExistence type="predicted"/>
<accession>A0A6A5S660</accession>
<protein>
    <recommendedName>
        <fullName evidence="3">F-box domain-containing protein</fullName>
    </recommendedName>
</protein>